<dbReference type="Gene3D" id="3.40.50.150">
    <property type="entry name" value="Vaccinia Virus protein VP39"/>
    <property type="match status" value="1"/>
</dbReference>
<dbReference type="RefSeq" id="WP_240475177.1">
    <property type="nucleotide sequence ID" value="NZ_JTDW01000006.1"/>
</dbReference>
<keyword evidence="1" id="KW-0489">Methyltransferase</keyword>
<accession>A0A0D7WCJ6</accession>
<dbReference type="PATRIC" id="fig|1435349.4.peg.3055"/>
<proteinExistence type="predicted"/>
<keyword evidence="2" id="KW-1185">Reference proteome</keyword>
<organism evidence="1 2">
    <name type="scientific">Neotamlana sedimentorum</name>
    <dbReference type="NCBI Taxonomy" id="1435349"/>
    <lineage>
        <taxon>Bacteria</taxon>
        <taxon>Pseudomonadati</taxon>
        <taxon>Bacteroidota</taxon>
        <taxon>Flavobacteriia</taxon>
        <taxon>Flavobacteriales</taxon>
        <taxon>Flavobacteriaceae</taxon>
        <taxon>Neotamlana</taxon>
    </lineage>
</organism>
<dbReference type="SUPFAM" id="SSF53335">
    <property type="entry name" value="S-adenosyl-L-methionine-dependent methyltransferases"/>
    <property type="match status" value="1"/>
</dbReference>
<reference evidence="1 2" key="1">
    <citation type="submission" date="2014-11" db="EMBL/GenBank/DDBJ databases">
        <title>Tamlana sedimentorum sp. nov., isolated from shallow sand sediments of the Sea of Japan.</title>
        <authorList>
            <person name="Romanenko L.A."/>
        </authorList>
    </citation>
    <scope>NUCLEOTIDE SEQUENCE [LARGE SCALE GENOMIC DNA]</scope>
    <source>
        <strain evidence="1 2">JCM 19808</strain>
    </source>
</reference>
<protein>
    <submittedName>
        <fullName evidence="1">SAM-dependent methyltransferase</fullName>
    </submittedName>
</protein>
<dbReference type="Pfam" id="PF13489">
    <property type="entry name" value="Methyltransf_23"/>
    <property type="match status" value="1"/>
</dbReference>
<dbReference type="InterPro" id="IPR029063">
    <property type="entry name" value="SAM-dependent_MTases_sf"/>
</dbReference>
<dbReference type="CDD" id="cd02440">
    <property type="entry name" value="AdoMet_MTases"/>
    <property type="match status" value="1"/>
</dbReference>
<dbReference type="Proteomes" id="UP000032578">
    <property type="component" value="Unassembled WGS sequence"/>
</dbReference>
<evidence type="ECO:0000313" key="1">
    <source>
        <dbReference type="EMBL" id="KJD35477.1"/>
    </source>
</evidence>
<dbReference type="GO" id="GO:0008168">
    <property type="term" value="F:methyltransferase activity"/>
    <property type="evidence" value="ECO:0007669"/>
    <property type="project" value="UniProtKB-KW"/>
</dbReference>
<sequence length="218" mass="24910">MNKKPKTPWPTKDAMTQIYDLHLWGGNDHDFYSGEGSHDPEIINPYIEIVTRFFKSFDKPITVCDLGCGDFNIGNHFYKYTKNYIAIDIVEALITRNQARFQAENLTFNCLDISKDELPKADCIVLRQVLQHLSNAEIELIVKKLQHYNYILLTEHIPTGNFTANIDIISGQGNRTKKQSGVDILKPPFNLNITSKTILNSHILKNNKGEIVTTLFKI</sequence>
<keyword evidence="1" id="KW-0808">Transferase</keyword>
<name>A0A0D7WCJ6_9FLAO</name>
<evidence type="ECO:0000313" key="2">
    <source>
        <dbReference type="Proteomes" id="UP000032578"/>
    </source>
</evidence>
<comment type="caution">
    <text evidence="1">The sequence shown here is derived from an EMBL/GenBank/DDBJ whole genome shotgun (WGS) entry which is preliminary data.</text>
</comment>
<gene>
    <name evidence="1" type="ORF">PW52_10310</name>
</gene>
<dbReference type="STRING" id="1435349.PW52_10310"/>
<dbReference type="GO" id="GO:0032259">
    <property type="term" value="P:methylation"/>
    <property type="evidence" value="ECO:0007669"/>
    <property type="project" value="UniProtKB-KW"/>
</dbReference>
<dbReference type="EMBL" id="JTDW01000006">
    <property type="protein sequence ID" value="KJD35477.1"/>
    <property type="molecule type" value="Genomic_DNA"/>
</dbReference>
<dbReference type="AlphaFoldDB" id="A0A0D7WCJ6"/>